<evidence type="ECO:0000313" key="3">
    <source>
        <dbReference type="Proteomes" id="UP000277811"/>
    </source>
</evidence>
<keyword evidence="3" id="KW-1185">Reference proteome</keyword>
<dbReference type="OrthoDB" id="9807209at2"/>
<dbReference type="Proteomes" id="UP000277811">
    <property type="component" value="Unassembled WGS sequence"/>
</dbReference>
<dbReference type="SUPFAM" id="SSF53335">
    <property type="entry name" value="S-adenosyl-L-methionine-dependent methyltransferases"/>
    <property type="match status" value="1"/>
</dbReference>
<dbReference type="GO" id="GO:0032259">
    <property type="term" value="P:methylation"/>
    <property type="evidence" value="ECO:0007669"/>
    <property type="project" value="UniProtKB-KW"/>
</dbReference>
<evidence type="ECO:0000313" key="2">
    <source>
        <dbReference type="EMBL" id="VBB05517.1"/>
    </source>
</evidence>
<dbReference type="CDD" id="cd03801">
    <property type="entry name" value="GT4_PimA-like"/>
    <property type="match status" value="1"/>
</dbReference>
<dbReference type="AlphaFoldDB" id="A0A498R3T9"/>
<reference evidence="2 3" key="1">
    <citation type="submission" date="2018-06" db="EMBL/GenBank/DDBJ databases">
        <authorList>
            <person name="Strepis N."/>
        </authorList>
    </citation>
    <scope>NUCLEOTIDE SEQUENCE [LARGE SCALE GENOMIC DNA]</scope>
    <source>
        <strain evidence="2">LUCI</strain>
    </source>
</reference>
<protein>
    <submittedName>
        <fullName evidence="2">S-adenosyl-l-methionine-dependent methyltransferase</fullName>
    </submittedName>
</protein>
<sequence length="527" mass="58725">MTTSNPVSKITVAVPFQIYPPYSGGQLRVFELFKNLALWFDIDLVTLAHAGQKECVLEIVPGLREIRIPKSTEHQEAEDALTREIGVSTADVGLPQFYKLSPAYIEALGKSAGSADAVVTSHPYLYSAIREVSNKMLWYEAQDVEGSLKPKMLPDTDGGRKLALETVKIEQLCCMDSSLIMACSHDDGKLMENLYGTESSKITIVPNGVDTHKVKFISWKERVQKKSNKEEFNCLFLGSQHGPNTDAVNLIIEHAHHLSEVNFLIVGSVCRDFKPDCVPANVKLIGTVDDEMKSALLEKADLAINPMTYGSGTNLKMLEYFAAGLPVVSTPVGARGLDLEDGKSAIITDINQFDNAIRLVRNSRTDEIDSLVNTARRLVEKNFDWQVIAENLADTVQKRGLLKSEKQKRPNKKAIALVSPNIKEIVGTRSIFIWGAGSGGRETLELLRKKDTQVEGFIDNDPGKWQTDIMGLRVYSPTALAGFKEKPFIIIASLYATEIKQQLNSYGYIDQSDYKQRDLWMPYIFLW</sequence>
<accession>A0A498R3T9</accession>
<dbReference type="EMBL" id="UPPP01000056">
    <property type="protein sequence ID" value="VBB05517.1"/>
    <property type="molecule type" value="Genomic_DNA"/>
</dbReference>
<dbReference type="PANTHER" id="PTHR46401">
    <property type="entry name" value="GLYCOSYLTRANSFERASE WBBK-RELATED"/>
    <property type="match status" value="1"/>
</dbReference>
<dbReference type="Pfam" id="PF13692">
    <property type="entry name" value="Glyco_trans_1_4"/>
    <property type="match status" value="1"/>
</dbReference>
<dbReference type="GO" id="GO:0009103">
    <property type="term" value="P:lipopolysaccharide biosynthetic process"/>
    <property type="evidence" value="ECO:0007669"/>
    <property type="project" value="TreeGrafter"/>
</dbReference>
<organism evidence="2 3">
    <name type="scientific">Lucifera butyrica</name>
    <dbReference type="NCBI Taxonomy" id="1351585"/>
    <lineage>
        <taxon>Bacteria</taxon>
        <taxon>Bacillati</taxon>
        <taxon>Bacillota</taxon>
        <taxon>Negativicutes</taxon>
        <taxon>Veillonellales</taxon>
        <taxon>Veillonellaceae</taxon>
        <taxon>Lucifera</taxon>
    </lineage>
</organism>
<dbReference type="GO" id="GO:0008168">
    <property type="term" value="F:methyltransferase activity"/>
    <property type="evidence" value="ECO:0007669"/>
    <property type="project" value="UniProtKB-KW"/>
</dbReference>
<dbReference type="InterPro" id="IPR029063">
    <property type="entry name" value="SAM-dependent_MTases_sf"/>
</dbReference>
<dbReference type="Gene3D" id="3.40.50.2000">
    <property type="entry name" value="Glycogen Phosphorylase B"/>
    <property type="match status" value="2"/>
</dbReference>
<name>A0A498R3T9_9FIRM</name>
<dbReference type="Gene3D" id="3.40.50.720">
    <property type="entry name" value="NAD(P)-binding Rossmann-like Domain"/>
    <property type="match status" value="1"/>
</dbReference>
<dbReference type="GO" id="GO:0016757">
    <property type="term" value="F:glycosyltransferase activity"/>
    <property type="evidence" value="ECO:0007669"/>
    <property type="project" value="TreeGrafter"/>
</dbReference>
<keyword evidence="2" id="KW-0489">Methyltransferase</keyword>
<keyword evidence="1 2" id="KW-0808">Transferase</keyword>
<evidence type="ECO:0000256" key="1">
    <source>
        <dbReference type="ARBA" id="ARBA00022679"/>
    </source>
</evidence>
<dbReference type="SUPFAM" id="SSF53756">
    <property type="entry name" value="UDP-Glycosyltransferase/glycogen phosphorylase"/>
    <property type="match status" value="1"/>
</dbReference>
<gene>
    <name evidence="2" type="ORF">LUCI_0727</name>
</gene>
<dbReference type="PANTHER" id="PTHR46401:SF2">
    <property type="entry name" value="GLYCOSYLTRANSFERASE WBBK-RELATED"/>
    <property type="match status" value="1"/>
</dbReference>
<proteinExistence type="predicted"/>